<feature type="compositionally biased region" description="Basic and acidic residues" evidence="1">
    <location>
        <begin position="75"/>
        <end position="85"/>
    </location>
</feature>
<dbReference type="Proteomes" id="UP000626109">
    <property type="component" value="Unassembled WGS sequence"/>
</dbReference>
<dbReference type="EMBL" id="CAJNNW010013291">
    <property type="protein sequence ID" value="CAE8655207.1"/>
    <property type="molecule type" value="Genomic_DNA"/>
</dbReference>
<accession>A0A813IT69</accession>
<evidence type="ECO:0000256" key="1">
    <source>
        <dbReference type="SAM" id="MobiDB-lite"/>
    </source>
</evidence>
<feature type="region of interest" description="Disordered" evidence="1">
    <location>
        <begin position="65"/>
        <end position="99"/>
    </location>
</feature>
<feature type="compositionally biased region" description="Acidic residues" evidence="1">
    <location>
        <begin position="1"/>
        <end position="10"/>
    </location>
</feature>
<comment type="caution">
    <text evidence="2">The sequence shown here is derived from an EMBL/GenBank/DDBJ whole genome shotgun (WGS) entry which is preliminary data.</text>
</comment>
<sequence length="99" mass="11374">NNINNNDDDNSNNNNDNNSNNNNDDNNNDNYNNNKNNSNIHHHPPSFTSKRSVPLRFIFLTAIVNKNNSKISNKQQKDKTDRGEMLLEPTSYSIDHFGQ</sequence>
<feature type="compositionally biased region" description="Low complexity" evidence="1">
    <location>
        <begin position="11"/>
        <end position="39"/>
    </location>
</feature>
<gene>
    <name evidence="2" type="ORF">PGLA2088_LOCUS11483</name>
</gene>
<reference evidence="2" key="1">
    <citation type="submission" date="2021-02" db="EMBL/GenBank/DDBJ databases">
        <authorList>
            <person name="Dougan E. K."/>
            <person name="Rhodes N."/>
            <person name="Thang M."/>
            <person name="Chan C."/>
        </authorList>
    </citation>
    <scope>NUCLEOTIDE SEQUENCE</scope>
</reference>
<proteinExistence type="predicted"/>
<protein>
    <submittedName>
        <fullName evidence="2">Uncharacterized protein</fullName>
    </submittedName>
</protein>
<name>A0A813IT69_POLGL</name>
<feature type="non-terminal residue" evidence="2">
    <location>
        <position position="1"/>
    </location>
</feature>
<evidence type="ECO:0000313" key="3">
    <source>
        <dbReference type="Proteomes" id="UP000626109"/>
    </source>
</evidence>
<feature type="compositionally biased region" description="Low complexity" evidence="1">
    <location>
        <begin position="65"/>
        <end position="74"/>
    </location>
</feature>
<organism evidence="2 3">
    <name type="scientific">Polarella glacialis</name>
    <name type="common">Dinoflagellate</name>
    <dbReference type="NCBI Taxonomy" id="89957"/>
    <lineage>
        <taxon>Eukaryota</taxon>
        <taxon>Sar</taxon>
        <taxon>Alveolata</taxon>
        <taxon>Dinophyceae</taxon>
        <taxon>Suessiales</taxon>
        <taxon>Suessiaceae</taxon>
        <taxon>Polarella</taxon>
    </lineage>
</organism>
<evidence type="ECO:0000313" key="2">
    <source>
        <dbReference type="EMBL" id="CAE8655207.1"/>
    </source>
</evidence>
<feature type="region of interest" description="Disordered" evidence="1">
    <location>
        <begin position="1"/>
        <end position="50"/>
    </location>
</feature>
<dbReference type="AlphaFoldDB" id="A0A813IT69"/>